<dbReference type="KEGG" id="tcu:Tcur_4602"/>
<feature type="compositionally biased region" description="Basic and acidic residues" evidence="1">
    <location>
        <begin position="71"/>
        <end position="85"/>
    </location>
</feature>
<feature type="transmembrane region" description="Helical" evidence="2">
    <location>
        <begin position="550"/>
        <end position="571"/>
    </location>
</feature>
<evidence type="ECO:0000256" key="2">
    <source>
        <dbReference type="SAM" id="Phobius"/>
    </source>
</evidence>
<organism evidence="3 4">
    <name type="scientific">Thermomonospora curvata (strain ATCC 19995 / DSM 43183 / JCM 3096 / KCTC 9072 / NBRC 15933 / NCIMB 10081 / Henssen B9)</name>
    <dbReference type="NCBI Taxonomy" id="471852"/>
    <lineage>
        <taxon>Bacteria</taxon>
        <taxon>Bacillati</taxon>
        <taxon>Actinomycetota</taxon>
        <taxon>Actinomycetes</taxon>
        <taxon>Streptosporangiales</taxon>
        <taxon>Thermomonosporaceae</taxon>
        <taxon>Thermomonospora</taxon>
    </lineage>
</organism>
<keyword evidence="4" id="KW-1185">Reference proteome</keyword>
<dbReference type="HOGENOM" id="CLU_036785_2_0_11"/>
<feature type="transmembrane region" description="Helical" evidence="2">
    <location>
        <begin position="464"/>
        <end position="488"/>
    </location>
</feature>
<feature type="transmembrane region" description="Helical" evidence="2">
    <location>
        <begin position="509"/>
        <end position="530"/>
    </location>
</feature>
<dbReference type="STRING" id="471852.Tcur_4602"/>
<feature type="transmembrane region" description="Helical" evidence="2">
    <location>
        <begin position="357"/>
        <end position="378"/>
    </location>
</feature>
<dbReference type="EMBL" id="CP001738">
    <property type="protein sequence ID" value="ACZ00124.1"/>
    <property type="molecule type" value="Genomic_DNA"/>
</dbReference>
<feature type="transmembrane region" description="Helical" evidence="2">
    <location>
        <begin position="578"/>
        <end position="599"/>
    </location>
</feature>
<protein>
    <submittedName>
        <fullName evidence="3">Putative exporter of polyketide antibiotics-like protein</fullName>
    </submittedName>
</protein>
<dbReference type="AlphaFoldDB" id="D1A625"/>
<feature type="transmembrane region" description="Helical" evidence="2">
    <location>
        <begin position="415"/>
        <end position="434"/>
    </location>
</feature>
<name>D1A625_THECD</name>
<feature type="transmembrane region" description="Helical" evidence="2">
    <location>
        <begin position="623"/>
        <end position="645"/>
    </location>
</feature>
<evidence type="ECO:0000313" key="4">
    <source>
        <dbReference type="Proteomes" id="UP000001918"/>
    </source>
</evidence>
<keyword evidence="2" id="KW-0812">Transmembrane</keyword>
<feature type="compositionally biased region" description="Basic and acidic residues" evidence="1">
    <location>
        <begin position="46"/>
        <end position="58"/>
    </location>
</feature>
<keyword evidence="2" id="KW-0472">Membrane</keyword>
<feature type="transmembrane region" description="Helical" evidence="2">
    <location>
        <begin position="195"/>
        <end position="214"/>
    </location>
</feature>
<dbReference type="eggNOG" id="COG3559">
    <property type="taxonomic scope" value="Bacteria"/>
</dbReference>
<sequence length="652" mass="67050">MNEPPAPDEPAVTSARPKTPEGGVRRENAAGDDLLPAAETNTSAARPEEPTSDGRVDGRALGSGRGLPAGRVEKPVGEGVRHEGDPVGVKGRHEKARSLTGGGGRHESTRGAAGMFAGTGRLVRLALRRDRVQLPVWLLALTGVVAASASSIQGLYQTEQERLAYAMSNAGSAVSRVFNGAVADPSVGSITATETYGFTAVLVALMSIMAVVRHTRQNEETGRAELVGAAVVGRYAMLTAALVVAVLANAVLALLMAGTLVAIGLPAAGSAGFGLALGGAGIAFAGVAAVTAQLSESARGANGLAGAVLGLAFLVRGIGDMLGEPTPDGTSVTSLWPSWLSPVGWGQQLHPYAGGRWWVLALYPVFFAALVWTAYRLTDHRDVGTGMMPVRRGPAVASRTLLSPLGLAWRLQRGVLLGWSVGVAIMAVTMGALGREAEELLATSDELKEYFAQIGGGGADMVDAYFAAFMGIFGIVIAGYTVQALLRIRAEETGPLEAVLATAVSRPRWMLSHITCAMLGTVALLLLLGLGTALSHGMASGDFSQTLELLGAALAQAPAALVLAGLVVLTLGALPRWAVALSWTALVACLLISQLGPLLELPQPVMNVSPFSHVPYLPVADPAATPLVALLAVAAALTGLGIGAFRRRDLAL</sequence>
<proteinExistence type="predicted"/>
<accession>D1A625</accession>
<evidence type="ECO:0000256" key="1">
    <source>
        <dbReference type="SAM" id="MobiDB-lite"/>
    </source>
</evidence>
<dbReference type="Proteomes" id="UP000001918">
    <property type="component" value="Chromosome"/>
</dbReference>
<feature type="transmembrane region" description="Helical" evidence="2">
    <location>
        <begin position="271"/>
        <end position="294"/>
    </location>
</feature>
<feature type="transmembrane region" description="Helical" evidence="2">
    <location>
        <begin position="235"/>
        <end position="265"/>
    </location>
</feature>
<dbReference type="RefSeq" id="WP_012854905.1">
    <property type="nucleotide sequence ID" value="NC_013510.1"/>
</dbReference>
<feature type="transmembrane region" description="Helical" evidence="2">
    <location>
        <begin position="134"/>
        <end position="156"/>
    </location>
</feature>
<feature type="transmembrane region" description="Helical" evidence="2">
    <location>
        <begin position="301"/>
        <end position="319"/>
    </location>
</feature>
<evidence type="ECO:0000313" key="3">
    <source>
        <dbReference type="EMBL" id="ACZ00124.1"/>
    </source>
</evidence>
<gene>
    <name evidence="3" type="ordered locus">Tcur_4602</name>
</gene>
<reference evidence="3 4" key="1">
    <citation type="journal article" date="2011" name="Stand. Genomic Sci.">
        <title>Complete genome sequence of Thermomonospora curvata type strain (B9).</title>
        <authorList>
            <person name="Chertkov O."/>
            <person name="Sikorski J."/>
            <person name="Nolan M."/>
            <person name="Lapidus A."/>
            <person name="Lucas S."/>
            <person name="Del Rio T.G."/>
            <person name="Tice H."/>
            <person name="Cheng J.F."/>
            <person name="Goodwin L."/>
            <person name="Pitluck S."/>
            <person name="Liolios K."/>
            <person name="Ivanova N."/>
            <person name="Mavromatis K."/>
            <person name="Mikhailova N."/>
            <person name="Ovchinnikova G."/>
            <person name="Pati A."/>
            <person name="Chen A."/>
            <person name="Palaniappan K."/>
            <person name="Djao O.D."/>
            <person name="Land M."/>
            <person name="Hauser L."/>
            <person name="Chang Y.J."/>
            <person name="Jeffries C.D."/>
            <person name="Brettin T."/>
            <person name="Han C."/>
            <person name="Detter J.C."/>
            <person name="Rohde M."/>
            <person name="Goker M."/>
            <person name="Woyke T."/>
            <person name="Bristow J."/>
            <person name="Eisen J.A."/>
            <person name="Markowitz V."/>
            <person name="Hugenholtz P."/>
            <person name="Klenk H.P."/>
            <person name="Kyrpides N.C."/>
        </authorList>
    </citation>
    <scope>NUCLEOTIDE SEQUENCE [LARGE SCALE GENOMIC DNA]</scope>
    <source>
        <strain evidence="4">ATCC 19995 / DSM 43183 / JCM 3096 / KCTC 9072 / NBRC 15933 / NCIMB 10081 / Henssen B9</strain>
    </source>
</reference>
<keyword evidence="2" id="KW-1133">Transmembrane helix</keyword>
<feature type="region of interest" description="Disordered" evidence="1">
    <location>
        <begin position="1"/>
        <end position="112"/>
    </location>
</feature>